<evidence type="ECO:0000313" key="3">
    <source>
        <dbReference type="Proteomes" id="UP001203297"/>
    </source>
</evidence>
<dbReference type="AlphaFoldDB" id="A0AAD4QGZ8"/>
<evidence type="ECO:0000313" key="2">
    <source>
        <dbReference type="EMBL" id="KAI0290425.1"/>
    </source>
</evidence>
<accession>A0AAD4QGZ8</accession>
<keyword evidence="3" id="KW-1185">Reference proteome</keyword>
<keyword evidence="1" id="KW-0472">Membrane</keyword>
<reference evidence="2" key="1">
    <citation type="journal article" date="2022" name="New Phytol.">
        <title>Evolutionary transition to the ectomycorrhizal habit in the genomes of a hyperdiverse lineage of mushroom-forming fungi.</title>
        <authorList>
            <person name="Looney B."/>
            <person name="Miyauchi S."/>
            <person name="Morin E."/>
            <person name="Drula E."/>
            <person name="Courty P.E."/>
            <person name="Kohler A."/>
            <person name="Kuo A."/>
            <person name="LaButti K."/>
            <person name="Pangilinan J."/>
            <person name="Lipzen A."/>
            <person name="Riley R."/>
            <person name="Andreopoulos W."/>
            <person name="He G."/>
            <person name="Johnson J."/>
            <person name="Nolan M."/>
            <person name="Tritt A."/>
            <person name="Barry K.W."/>
            <person name="Grigoriev I.V."/>
            <person name="Nagy L.G."/>
            <person name="Hibbett D."/>
            <person name="Henrissat B."/>
            <person name="Matheny P.B."/>
            <person name="Labbe J."/>
            <person name="Martin F.M."/>
        </authorList>
    </citation>
    <scope>NUCLEOTIDE SEQUENCE</scope>
    <source>
        <strain evidence="2">BPL690</strain>
    </source>
</reference>
<organism evidence="2 3">
    <name type="scientific">Multifurca ochricompacta</name>
    <dbReference type="NCBI Taxonomy" id="376703"/>
    <lineage>
        <taxon>Eukaryota</taxon>
        <taxon>Fungi</taxon>
        <taxon>Dikarya</taxon>
        <taxon>Basidiomycota</taxon>
        <taxon>Agaricomycotina</taxon>
        <taxon>Agaricomycetes</taxon>
        <taxon>Russulales</taxon>
        <taxon>Russulaceae</taxon>
        <taxon>Multifurca</taxon>
    </lineage>
</organism>
<dbReference type="EMBL" id="WTXG01000222">
    <property type="protein sequence ID" value="KAI0290425.1"/>
    <property type="molecule type" value="Genomic_DNA"/>
</dbReference>
<comment type="caution">
    <text evidence="2">The sequence shown here is derived from an EMBL/GenBank/DDBJ whole genome shotgun (WGS) entry which is preliminary data.</text>
</comment>
<feature type="transmembrane region" description="Helical" evidence="1">
    <location>
        <begin position="47"/>
        <end position="68"/>
    </location>
</feature>
<evidence type="ECO:0000256" key="1">
    <source>
        <dbReference type="SAM" id="Phobius"/>
    </source>
</evidence>
<keyword evidence="1" id="KW-1133">Transmembrane helix</keyword>
<gene>
    <name evidence="2" type="ORF">B0F90DRAFT_1825069</name>
</gene>
<protein>
    <submittedName>
        <fullName evidence="2">Uncharacterized protein</fullName>
    </submittedName>
</protein>
<name>A0AAD4QGZ8_9AGAM</name>
<dbReference type="Proteomes" id="UP001203297">
    <property type="component" value="Unassembled WGS sequence"/>
</dbReference>
<keyword evidence="1" id="KW-0812">Transmembrane</keyword>
<proteinExistence type="predicted"/>
<sequence>MSTKPEPDFHQVNKAFYMTGNTGANTFCKDLHPPSRHLPSRAFPKTIMFIKSIIALSLAAFVLAAPAVEQVEKRLVDLVGPVDVNVDPLVKAHLDVDLHA</sequence>